<sequence>MRRRSRALPLVLALLLTAAGCGLAAPGGSDAVPRVTILGPWTDAQERQFKDVLDGFGIPYTYQGTAATREVLLAEVQAGDPPDIAILPGVGELVEYAADNRLKPLTDLYDPEEYGNPWLPEAEGIEKDLWVPLKVDLKSIVWHREGETPPSSPAPLDAWCVAMGDDGSSGWPGSDWIEDLLLQQAGPVQYARWATGDLPWTAPHVVTAWTTWAHLLAQGSREERRRILTRDHRGPAGGHGLLFDGGGGCSLEHQGSFARAFYGDRRSGASFTDSARLLPGGSSTVKAHEVSADFAALFGDGERARTMIRRLTSEKAQERWGREGGVFSANSAVPAREGEVEREVGRRLTDQRVPLCLDASDVMPAAVRDAFYEAVLLTVAHPDEPVLPRLEDIQKVQDAQLARVPRLTGVCGRPQ</sequence>
<evidence type="ECO:0000313" key="2">
    <source>
        <dbReference type="EMBL" id="UZK54224.1"/>
    </source>
</evidence>
<dbReference type="Proteomes" id="UP001164963">
    <property type="component" value="Chromosome"/>
</dbReference>
<keyword evidence="3" id="KW-1185">Reference proteome</keyword>
<name>A0ABY6PQG2_9ACTN</name>
<dbReference type="RefSeq" id="WP_265540842.1">
    <property type="nucleotide sequence ID" value="NZ_CP098740.1"/>
</dbReference>
<organism evidence="2 3">
    <name type="scientific">Streptomyces drozdowiczii</name>
    <dbReference type="NCBI Taxonomy" id="202862"/>
    <lineage>
        <taxon>Bacteria</taxon>
        <taxon>Bacillati</taxon>
        <taxon>Actinomycetota</taxon>
        <taxon>Actinomycetes</taxon>
        <taxon>Kitasatosporales</taxon>
        <taxon>Streptomycetaceae</taxon>
        <taxon>Streptomyces</taxon>
    </lineage>
</organism>
<dbReference type="SUPFAM" id="SSF53850">
    <property type="entry name" value="Periplasmic binding protein-like II"/>
    <property type="match status" value="1"/>
</dbReference>
<gene>
    <name evidence="2" type="ORF">NEH16_08805</name>
</gene>
<dbReference type="PROSITE" id="PS51257">
    <property type="entry name" value="PROKAR_LIPOPROTEIN"/>
    <property type="match status" value="1"/>
</dbReference>
<evidence type="ECO:0000313" key="3">
    <source>
        <dbReference type="Proteomes" id="UP001164963"/>
    </source>
</evidence>
<dbReference type="EMBL" id="CP098740">
    <property type="protein sequence ID" value="UZK54224.1"/>
    <property type="molecule type" value="Genomic_DNA"/>
</dbReference>
<dbReference type="Gene3D" id="3.40.190.10">
    <property type="entry name" value="Periplasmic binding protein-like II"/>
    <property type="match status" value="3"/>
</dbReference>
<keyword evidence="1" id="KW-0732">Signal</keyword>
<feature type="signal peptide" evidence="1">
    <location>
        <begin position="1"/>
        <end position="24"/>
    </location>
</feature>
<reference evidence="2" key="1">
    <citation type="journal article" date="2022" name="Front. Microbiol.">
        <title>Mirubactin C rescues the lethal effect of cell wall biosynthesis mutations in Bacillus subtilis.</title>
        <authorList>
            <person name="Kepplinger B."/>
            <person name="Wen X."/>
            <person name="Tyler A.R."/>
            <person name="Kim B.Y."/>
            <person name="Brown J."/>
            <person name="Banks P."/>
            <person name="Dashti Y."/>
            <person name="Mackenzie E.S."/>
            <person name="Wills C."/>
            <person name="Kawai Y."/>
            <person name="Waldron K.J."/>
            <person name="Allenby N.E.E."/>
            <person name="Wu L.J."/>
            <person name="Hall M.J."/>
            <person name="Errington J."/>
        </authorList>
    </citation>
    <scope>NUCLEOTIDE SEQUENCE</scope>
    <source>
        <strain evidence="2">MDA8-470</strain>
    </source>
</reference>
<protein>
    <submittedName>
        <fullName evidence="2">Carbohydrate ABC transporter substrate-binding protein</fullName>
    </submittedName>
</protein>
<feature type="chain" id="PRO_5046880217" evidence="1">
    <location>
        <begin position="25"/>
        <end position="415"/>
    </location>
</feature>
<proteinExistence type="predicted"/>
<evidence type="ECO:0000256" key="1">
    <source>
        <dbReference type="SAM" id="SignalP"/>
    </source>
</evidence>
<accession>A0ABY6PQG2</accession>